<keyword evidence="3 5" id="KW-1133">Transmembrane helix</keyword>
<dbReference type="EMBL" id="CP016020">
    <property type="protein sequence ID" value="APH07152.1"/>
    <property type="molecule type" value="Genomic_DNA"/>
</dbReference>
<evidence type="ECO:0000256" key="5">
    <source>
        <dbReference type="SAM" id="Phobius"/>
    </source>
</evidence>
<dbReference type="Pfam" id="PF07681">
    <property type="entry name" value="DoxX"/>
    <property type="match status" value="1"/>
</dbReference>
<keyword evidence="2 5" id="KW-0812">Transmembrane</keyword>
<evidence type="ECO:0000256" key="1">
    <source>
        <dbReference type="ARBA" id="ARBA00004141"/>
    </source>
</evidence>
<evidence type="ECO:0000256" key="2">
    <source>
        <dbReference type="ARBA" id="ARBA00022692"/>
    </source>
</evidence>
<evidence type="ECO:0008006" key="8">
    <source>
        <dbReference type="Google" id="ProtNLM"/>
    </source>
</evidence>
<keyword evidence="4 5" id="KW-0472">Membrane</keyword>
<feature type="transmembrane region" description="Helical" evidence="5">
    <location>
        <begin position="109"/>
        <end position="130"/>
    </location>
</feature>
<name>A0A1L3MXT7_9BACI</name>
<dbReference type="AlphaFoldDB" id="A0A1L3MXT7"/>
<dbReference type="Proteomes" id="UP000181936">
    <property type="component" value="Chromosome"/>
</dbReference>
<keyword evidence="7" id="KW-1185">Reference proteome</keyword>
<sequence length="160" mass="18029">MLVAASFVLIRIYLSYMWLTNAENKLIYDFSIGTMLETEVNSGTLPSWWAGFMKIFVLPNTGLFEALVTIGELCVGIAILLGVFTRFSALMGAIMNFSFFMTFQAALDIQMLVLHLLIVLVAANAGRIGLDPYIKKFTRSKLRPFLKPKQTKRKGKLAWH</sequence>
<dbReference type="GO" id="GO:0016020">
    <property type="term" value="C:membrane"/>
    <property type="evidence" value="ECO:0007669"/>
    <property type="project" value="UniProtKB-SubCell"/>
</dbReference>
<evidence type="ECO:0000256" key="4">
    <source>
        <dbReference type="ARBA" id="ARBA00023136"/>
    </source>
</evidence>
<gene>
    <name evidence="6" type="ORF">A9C19_17005</name>
</gene>
<proteinExistence type="predicted"/>
<comment type="subcellular location">
    <subcellularLocation>
        <location evidence="1">Membrane</location>
        <topology evidence="1">Multi-pass membrane protein</topology>
    </subcellularLocation>
</comment>
<dbReference type="STRING" id="1547283.A9C19_17005"/>
<evidence type="ECO:0000256" key="3">
    <source>
        <dbReference type="ARBA" id="ARBA00022989"/>
    </source>
</evidence>
<dbReference type="InterPro" id="IPR032808">
    <property type="entry name" value="DoxX"/>
</dbReference>
<organism evidence="6 7">
    <name type="scientific">Bacillus weihaiensis</name>
    <dbReference type="NCBI Taxonomy" id="1547283"/>
    <lineage>
        <taxon>Bacteria</taxon>
        <taxon>Bacillati</taxon>
        <taxon>Bacillota</taxon>
        <taxon>Bacilli</taxon>
        <taxon>Bacillales</taxon>
        <taxon>Bacillaceae</taxon>
        <taxon>Bacillus</taxon>
    </lineage>
</organism>
<evidence type="ECO:0000313" key="7">
    <source>
        <dbReference type="Proteomes" id="UP000181936"/>
    </source>
</evidence>
<reference evidence="6 7" key="1">
    <citation type="journal article" date="2016" name="Sci. Rep.">
        <title>Complete genome sequence and transcriptomic analysis of a novel marine strain Bacillus weihaiensis reveals the mechanism of brown algae degradation.</title>
        <authorList>
            <person name="Zhu Y."/>
            <person name="Chen P."/>
            <person name="Bao Y."/>
            <person name="Men Y."/>
            <person name="Zeng Y."/>
            <person name="Yang J."/>
            <person name="Sun J."/>
            <person name="Sun Y."/>
        </authorList>
    </citation>
    <scope>NUCLEOTIDE SEQUENCE [LARGE SCALE GENOMIC DNA]</scope>
    <source>
        <strain evidence="6 7">Alg07</strain>
    </source>
</reference>
<accession>A0A1L3MXT7</accession>
<dbReference type="PANTHER" id="PTHR39157:SF1">
    <property type="entry name" value="DOXX FAMILY PROTEIN"/>
    <property type="match status" value="1"/>
</dbReference>
<dbReference type="PANTHER" id="PTHR39157">
    <property type="entry name" value="INTEGRAL MEMBRANE PROTEIN-RELATED"/>
    <property type="match status" value="1"/>
</dbReference>
<dbReference type="KEGG" id="bwh:A9C19_17005"/>
<protein>
    <recommendedName>
        <fullName evidence="8">DoxX family protein</fullName>
    </recommendedName>
</protein>
<evidence type="ECO:0000313" key="6">
    <source>
        <dbReference type="EMBL" id="APH07152.1"/>
    </source>
</evidence>